<name>V5SD68_9HYPH</name>
<gene>
    <name evidence="2" type="ORF">W911_08550</name>
</gene>
<reference evidence="2 3" key="1">
    <citation type="journal article" date="2014" name="Genome Announc.">
        <title>Complete Genome Sequence of Hyphomicrobium nitrativorans Strain NL23, a Denitrifying Bacterium Isolated from Biofilm of a Methanol-Fed Denitrification System Treating Seawater at the Montreal Biodome.</title>
        <authorList>
            <person name="Martineau C."/>
            <person name="Villeneuve C."/>
            <person name="Mauffrey F."/>
            <person name="Villemur R."/>
        </authorList>
    </citation>
    <scope>NUCLEOTIDE SEQUENCE [LARGE SCALE GENOMIC DNA]</scope>
    <source>
        <strain evidence="2">NL23</strain>
    </source>
</reference>
<organism evidence="2 3">
    <name type="scientific">Hyphomicrobium nitrativorans NL23</name>
    <dbReference type="NCBI Taxonomy" id="1029756"/>
    <lineage>
        <taxon>Bacteria</taxon>
        <taxon>Pseudomonadati</taxon>
        <taxon>Pseudomonadota</taxon>
        <taxon>Alphaproteobacteria</taxon>
        <taxon>Hyphomicrobiales</taxon>
        <taxon>Hyphomicrobiaceae</taxon>
        <taxon>Hyphomicrobium</taxon>
    </lineage>
</organism>
<dbReference type="PATRIC" id="fig|1029756.8.peg.1784"/>
<dbReference type="SUPFAM" id="SSF47413">
    <property type="entry name" value="lambda repressor-like DNA-binding domains"/>
    <property type="match status" value="1"/>
</dbReference>
<dbReference type="STRING" id="1029756.W911_08550"/>
<sequence length="258" mass="29086">MKRTTSTRERDAAVQLMRTAMVEKKLTQAELADAADCHEKTIQNLLHGKPVREQTLFDVAMVLGLDYQRLKEAWFGTMQTAHPMDLRGEGGVVAPVYMGAYTRAAVDHYIGSFLTVRPSFTKPDVIVAYRTDIVWDPEWPSLLFEERERPDAPFSHRGRIYVPASSMYVHLVSLTKGAMRMVLVSQLDQMGEMRGLITTLNKQRAMYVPVSSPIVYVKRQEFKSTALGELTPKSAGYDQLKVLLETSLEEGYARLVGP</sequence>
<keyword evidence="3" id="KW-1185">Reference proteome</keyword>
<evidence type="ECO:0000313" key="3">
    <source>
        <dbReference type="Proteomes" id="UP000018542"/>
    </source>
</evidence>
<proteinExistence type="predicted"/>
<dbReference type="CDD" id="cd00093">
    <property type="entry name" value="HTH_XRE"/>
    <property type="match status" value="1"/>
</dbReference>
<dbReference type="OrthoDB" id="7402760at2"/>
<dbReference type="GO" id="GO:0003677">
    <property type="term" value="F:DNA binding"/>
    <property type="evidence" value="ECO:0007669"/>
    <property type="project" value="UniProtKB-KW"/>
</dbReference>
<feature type="domain" description="HTH cro/C1-type" evidence="1">
    <location>
        <begin position="17"/>
        <end position="70"/>
    </location>
</feature>
<evidence type="ECO:0000259" key="1">
    <source>
        <dbReference type="PROSITE" id="PS50943"/>
    </source>
</evidence>
<dbReference type="AlphaFoldDB" id="V5SD68"/>
<dbReference type="InterPro" id="IPR001387">
    <property type="entry name" value="Cro/C1-type_HTH"/>
</dbReference>
<dbReference type="EMBL" id="CP006912">
    <property type="protein sequence ID" value="AHB48432.1"/>
    <property type="molecule type" value="Genomic_DNA"/>
</dbReference>
<dbReference type="KEGG" id="hni:W911_08550"/>
<dbReference type="HOGENOM" id="CLU_1114806_0_0_5"/>
<dbReference type="Pfam" id="PF01381">
    <property type="entry name" value="HTH_3"/>
    <property type="match status" value="1"/>
</dbReference>
<keyword evidence="2" id="KW-0238">DNA-binding</keyword>
<dbReference type="Proteomes" id="UP000018542">
    <property type="component" value="Chromosome"/>
</dbReference>
<accession>V5SD68</accession>
<dbReference type="RefSeq" id="WP_023787088.1">
    <property type="nucleotide sequence ID" value="NC_022997.1"/>
</dbReference>
<dbReference type="Gene3D" id="1.10.260.40">
    <property type="entry name" value="lambda repressor-like DNA-binding domains"/>
    <property type="match status" value="1"/>
</dbReference>
<dbReference type="PROSITE" id="PS50943">
    <property type="entry name" value="HTH_CROC1"/>
    <property type="match status" value="1"/>
</dbReference>
<evidence type="ECO:0000313" key="2">
    <source>
        <dbReference type="EMBL" id="AHB48432.1"/>
    </source>
</evidence>
<dbReference type="SMART" id="SM00530">
    <property type="entry name" value="HTH_XRE"/>
    <property type="match status" value="1"/>
</dbReference>
<protein>
    <submittedName>
        <fullName evidence="2">DNA-binding protein</fullName>
    </submittedName>
</protein>
<dbReference type="InterPro" id="IPR010982">
    <property type="entry name" value="Lambda_DNA-bd_dom_sf"/>
</dbReference>